<feature type="compositionally biased region" description="Basic and acidic residues" evidence="1">
    <location>
        <begin position="94"/>
        <end position="116"/>
    </location>
</feature>
<comment type="caution">
    <text evidence="2">The sequence shown here is derived from an EMBL/GenBank/DDBJ whole genome shotgun (WGS) entry which is preliminary data.</text>
</comment>
<accession>A0A1Q6DXB7</accession>
<evidence type="ECO:0000313" key="3">
    <source>
        <dbReference type="Proteomes" id="UP000185744"/>
    </source>
</evidence>
<feature type="compositionally biased region" description="Basic and acidic residues" evidence="1">
    <location>
        <begin position="61"/>
        <end position="86"/>
    </location>
</feature>
<dbReference type="STRING" id="1903181.BTN85_1520"/>
<gene>
    <name evidence="2" type="ORF">BTN85_1520</name>
</gene>
<feature type="region of interest" description="Disordered" evidence="1">
    <location>
        <begin position="29"/>
        <end position="134"/>
    </location>
</feature>
<name>A0A1Q6DXB7_METT1</name>
<keyword evidence="3" id="KW-1185">Reference proteome</keyword>
<proteinExistence type="predicted"/>
<protein>
    <submittedName>
        <fullName evidence="2">Archaeal/vacuolar-type H+-ATPase subunit I</fullName>
    </submittedName>
</protein>
<evidence type="ECO:0000256" key="1">
    <source>
        <dbReference type="SAM" id="MobiDB-lite"/>
    </source>
</evidence>
<dbReference type="InParanoid" id="A0A1Q6DXB7"/>
<sequence length="162" mass="18498">MDESTYSEVVETVDKLEKKIAVLKERVETKESEIRRLEEKNGELRKKLKESQKNKPSGLETQERSGDEEILDEKFEKDKGKAKCEESQNQGNEILDKNKEDHESSREKTDDRKDESVMIASSAGERDKSSSGELIVADENLNNSEDDNEECDDIIVVEGDEE</sequence>
<dbReference type="Proteomes" id="UP000185744">
    <property type="component" value="Unassembled WGS sequence"/>
</dbReference>
<dbReference type="AlphaFoldDB" id="A0A1Q6DXB7"/>
<reference evidence="2" key="1">
    <citation type="submission" date="2016-12" db="EMBL/GenBank/DDBJ databases">
        <title>Discovery of methanogenic haloarchaea.</title>
        <authorList>
            <person name="Sorokin D.Y."/>
            <person name="Makarova K.S."/>
            <person name="Abbas B."/>
            <person name="Ferrer M."/>
            <person name="Golyshin P.N."/>
        </authorList>
    </citation>
    <scope>NUCLEOTIDE SEQUENCE [LARGE SCALE GENOMIC DNA]</scope>
    <source>
        <strain evidence="2">HMET1</strain>
    </source>
</reference>
<dbReference type="EMBL" id="MSDW01000001">
    <property type="protein sequence ID" value="OKY79014.1"/>
    <property type="molecule type" value="Genomic_DNA"/>
</dbReference>
<evidence type="ECO:0000313" key="2">
    <source>
        <dbReference type="EMBL" id="OKY79014.1"/>
    </source>
</evidence>
<organism evidence="2 3">
    <name type="scientific">Methanohalarchaeum thermophilum</name>
    <dbReference type="NCBI Taxonomy" id="1903181"/>
    <lineage>
        <taxon>Archaea</taxon>
        <taxon>Methanobacteriati</taxon>
        <taxon>Methanobacteriota</taxon>
        <taxon>Methanonatronarchaeia</taxon>
        <taxon>Methanonatronarchaeales</taxon>
        <taxon>Methanonatronarchaeaceae</taxon>
        <taxon>Candidatus Methanohalarchaeum</taxon>
    </lineage>
</organism>
<feature type="compositionally biased region" description="Basic and acidic residues" evidence="1">
    <location>
        <begin position="29"/>
        <end position="53"/>
    </location>
</feature>